<proteinExistence type="inferred from homology"/>
<evidence type="ECO:0000256" key="6">
    <source>
        <dbReference type="ARBA" id="ARBA00023015"/>
    </source>
</evidence>
<dbReference type="InterPro" id="IPR036390">
    <property type="entry name" value="WH_DNA-bd_sf"/>
</dbReference>
<feature type="compositionally biased region" description="Polar residues" evidence="12">
    <location>
        <begin position="253"/>
        <end position="267"/>
    </location>
</feature>
<dbReference type="PROSITE" id="PS00346">
    <property type="entry name" value="ETS_DOMAIN_2"/>
    <property type="match status" value="1"/>
</dbReference>
<keyword evidence="9" id="KW-0804">Transcription</keyword>
<dbReference type="PANTHER" id="PTHR11849:SF21">
    <property type="entry name" value="ETS DOMAIN-CONTAINING PROTEIN ELK-4"/>
    <property type="match status" value="1"/>
</dbReference>
<dbReference type="Gene3D" id="1.10.10.10">
    <property type="entry name" value="Winged helix-like DNA-binding domain superfamily/Winged helix DNA-binding domain"/>
    <property type="match status" value="1"/>
</dbReference>
<dbReference type="InterPro" id="IPR036388">
    <property type="entry name" value="WH-like_DNA-bd_sf"/>
</dbReference>
<evidence type="ECO:0000259" key="13">
    <source>
        <dbReference type="PROSITE" id="PS50061"/>
    </source>
</evidence>
<dbReference type="GO" id="GO:0030154">
    <property type="term" value="P:cell differentiation"/>
    <property type="evidence" value="ECO:0007669"/>
    <property type="project" value="TreeGrafter"/>
</dbReference>
<evidence type="ECO:0000313" key="15">
    <source>
        <dbReference type="RefSeq" id="XP_030076750.1"/>
    </source>
</evidence>
<accession>A0A6P7ZUP9</accession>
<keyword evidence="10 11" id="KW-0539">Nucleus</keyword>
<dbReference type="GeneID" id="115481613"/>
<keyword evidence="6" id="KW-0805">Transcription regulation</keyword>
<dbReference type="FunFam" id="1.10.10.10:FF:000113">
    <property type="entry name" value="ETS domain-containing protein Elk-3"/>
    <property type="match status" value="1"/>
</dbReference>
<dbReference type="KEGG" id="muo:115481613"/>
<evidence type="ECO:0000256" key="2">
    <source>
        <dbReference type="ARBA" id="ARBA00005562"/>
    </source>
</evidence>
<dbReference type="PANTHER" id="PTHR11849">
    <property type="entry name" value="ETS"/>
    <property type="match status" value="1"/>
</dbReference>
<dbReference type="PRINTS" id="PR00454">
    <property type="entry name" value="ETSDOMAIN"/>
</dbReference>
<evidence type="ECO:0000256" key="9">
    <source>
        <dbReference type="ARBA" id="ARBA00023163"/>
    </source>
</evidence>
<evidence type="ECO:0000256" key="5">
    <source>
        <dbReference type="ARBA" id="ARBA00022843"/>
    </source>
</evidence>
<keyword evidence="8" id="KW-0010">Activator</keyword>
<evidence type="ECO:0000256" key="11">
    <source>
        <dbReference type="RuleBase" id="RU004019"/>
    </source>
</evidence>
<dbReference type="GO" id="GO:0005634">
    <property type="term" value="C:nucleus"/>
    <property type="evidence" value="ECO:0007669"/>
    <property type="project" value="UniProtKB-SubCell"/>
</dbReference>
<evidence type="ECO:0000256" key="10">
    <source>
        <dbReference type="ARBA" id="ARBA00023242"/>
    </source>
</evidence>
<keyword evidence="4" id="KW-1017">Isopeptide bond</keyword>
<gene>
    <name evidence="15" type="primary">ELK4</name>
</gene>
<evidence type="ECO:0000256" key="1">
    <source>
        <dbReference type="ARBA" id="ARBA00004123"/>
    </source>
</evidence>
<feature type="domain" description="ETS" evidence="13">
    <location>
        <begin position="5"/>
        <end position="85"/>
    </location>
</feature>
<keyword evidence="5" id="KW-0832">Ubl conjugation</keyword>
<dbReference type="FunCoup" id="A0A6P7ZUP9">
    <property type="interactions" value="2919"/>
</dbReference>
<dbReference type="GO" id="GO:0045892">
    <property type="term" value="P:negative regulation of DNA-templated transcription"/>
    <property type="evidence" value="ECO:0007669"/>
    <property type="project" value="UniProtKB-ARBA"/>
</dbReference>
<protein>
    <submittedName>
        <fullName evidence="15">ETS domain-containing protein Elk-4</fullName>
    </submittedName>
</protein>
<feature type="compositionally biased region" description="Basic and acidic residues" evidence="12">
    <location>
        <begin position="297"/>
        <end position="310"/>
    </location>
</feature>
<organism evidence="14 15">
    <name type="scientific">Microcaecilia unicolor</name>
    <dbReference type="NCBI Taxonomy" id="1415580"/>
    <lineage>
        <taxon>Eukaryota</taxon>
        <taxon>Metazoa</taxon>
        <taxon>Chordata</taxon>
        <taxon>Craniata</taxon>
        <taxon>Vertebrata</taxon>
        <taxon>Euteleostomi</taxon>
        <taxon>Amphibia</taxon>
        <taxon>Gymnophiona</taxon>
        <taxon>Siphonopidae</taxon>
        <taxon>Microcaecilia</taxon>
    </lineage>
</organism>
<dbReference type="SMART" id="SM00413">
    <property type="entry name" value="ETS"/>
    <property type="match status" value="1"/>
</dbReference>
<dbReference type="SUPFAM" id="SSF46785">
    <property type="entry name" value="Winged helix' DNA-binding domain"/>
    <property type="match status" value="1"/>
</dbReference>
<comment type="subcellular location">
    <subcellularLocation>
        <location evidence="1 11">Nucleus</location>
    </subcellularLocation>
</comment>
<dbReference type="PROSITE" id="PS00345">
    <property type="entry name" value="ETS_DOMAIN_1"/>
    <property type="match status" value="1"/>
</dbReference>
<dbReference type="OrthoDB" id="10067219at2759"/>
<evidence type="ECO:0000256" key="12">
    <source>
        <dbReference type="SAM" id="MobiDB-lite"/>
    </source>
</evidence>
<evidence type="ECO:0000256" key="8">
    <source>
        <dbReference type="ARBA" id="ARBA00023159"/>
    </source>
</evidence>
<sequence>MDSAVTLWQFLLQLLKEPQNRHLISWTSNDGEFKLLRAEEVARLWGVRKNKPSMNYDKLSRALRYYYVKNILKKVNGQKFVYKFVSYPDILNMESLGAGQAERDAEMAATEISQGIKEQEGYKSPVSCTKASSRNDYLHSGLYSSFTLNSLNNCTTKPVKSIKIENPAEKLTEKKSVDQTLSVIKFGTPHSKKPEVALGFTVSPVPSQSAVSHEPLHTLETLLPSRLAASEIPSMPDIITTFTAASPIPSVSPPTVQIPSRSPSPALSSDPELLSDTETESVSQELEQAYSLALQARDPEPGQQYKKERTNQTSRSKKPVGLQLTPTLVFTGSDPSPLGILSPSLPTASLTPALFSQTPILLTPSPLFSSIHFWSTLSPFAPLSPARLQGANTLFQFPSVLNNHGSLTLSNMDGPSTPGPFSPDLQRT</sequence>
<dbReference type="PROSITE" id="PS50061">
    <property type="entry name" value="ETS_DOMAIN_3"/>
    <property type="match status" value="1"/>
</dbReference>
<keyword evidence="7 11" id="KW-0238">DNA-binding</keyword>
<dbReference type="GO" id="GO:0043565">
    <property type="term" value="F:sequence-specific DNA binding"/>
    <property type="evidence" value="ECO:0007669"/>
    <property type="project" value="InterPro"/>
</dbReference>
<keyword evidence="3" id="KW-0678">Repressor</keyword>
<comment type="similarity">
    <text evidence="2 11">Belongs to the ETS family.</text>
</comment>
<dbReference type="CTD" id="2005"/>
<reference evidence="15" key="1">
    <citation type="submission" date="2025-08" db="UniProtKB">
        <authorList>
            <consortium name="RefSeq"/>
        </authorList>
    </citation>
    <scope>IDENTIFICATION</scope>
</reference>
<dbReference type="AlphaFoldDB" id="A0A6P7ZUP9"/>
<dbReference type="Proteomes" id="UP000515156">
    <property type="component" value="Chromosome 12"/>
</dbReference>
<dbReference type="RefSeq" id="XP_030076750.1">
    <property type="nucleotide sequence ID" value="XM_030220890.1"/>
</dbReference>
<dbReference type="InterPro" id="IPR000418">
    <property type="entry name" value="Ets_dom"/>
</dbReference>
<dbReference type="InParanoid" id="A0A6P7ZUP9"/>
<name>A0A6P7ZUP9_9AMPH</name>
<evidence type="ECO:0000256" key="4">
    <source>
        <dbReference type="ARBA" id="ARBA00022499"/>
    </source>
</evidence>
<keyword evidence="14" id="KW-1185">Reference proteome</keyword>
<dbReference type="Pfam" id="PF00178">
    <property type="entry name" value="Ets"/>
    <property type="match status" value="1"/>
</dbReference>
<dbReference type="GO" id="GO:0000981">
    <property type="term" value="F:DNA-binding transcription factor activity, RNA polymerase II-specific"/>
    <property type="evidence" value="ECO:0007669"/>
    <property type="project" value="TreeGrafter"/>
</dbReference>
<evidence type="ECO:0000256" key="3">
    <source>
        <dbReference type="ARBA" id="ARBA00022491"/>
    </source>
</evidence>
<feature type="region of interest" description="Disordered" evidence="12">
    <location>
        <begin position="250"/>
        <end position="320"/>
    </location>
</feature>
<dbReference type="InterPro" id="IPR046328">
    <property type="entry name" value="ETS_fam"/>
</dbReference>
<feature type="region of interest" description="Disordered" evidence="12">
    <location>
        <begin position="408"/>
        <end position="428"/>
    </location>
</feature>
<evidence type="ECO:0000313" key="14">
    <source>
        <dbReference type="Proteomes" id="UP000515156"/>
    </source>
</evidence>
<evidence type="ECO:0000256" key="7">
    <source>
        <dbReference type="ARBA" id="ARBA00023125"/>
    </source>
</evidence>